<comment type="similarity">
    <text evidence="5">Belongs to the G-protein coupled receptor 1 family.</text>
</comment>
<name>Q9GYH3_CAEEL</name>
<keyword evidence="5" id="KW-0297">G-protein coupled receptor</keyword>
<evidence type="ECO:0000256" key="5">
    <source>
        <dbReference type="RuleBase" id="RU000688"/>
    </source>
</evidence>
<dbReference type="PaxDb" id="6239-K06C4.9"/>
<dbReference type="EMBL" id="BX284605">
    <property type="protein sequence ID" value="CCD72369.2"/>
    <property type="molecule type" value="Genomic_DNA"/>
</dbReference>
<dbReference type="CDD" id="cd14978">
    <property type="entry name" value="7tmA_FMRFamide_R-like"/>
    <property type="match status" value="1"/>
</dbReference>
<dbReference type="KEGG" id="cel:CELE_K06C4.9"/>
<dbReference type="SMR" id="Q9GYH3"/>
<dbReference type="PANTHER" id="PTHR47323">
    <property type="entry name" value="FMRFAMIDE PEPTIDE RECEPTOR FAMILY-RELATED"/>
    <property type="match status" value="1"/>
</dbReference>
<dbReference type="Pfam" id="PF00001">
    <property type="entry name" value="7tm_1"/>
    <property type="match status" value="1"/>
</dbReference>
<dbReference type="PROSITE" id="PS00237">
    <property type="entry name" value="G_PROTEIN_RECEP_F1_1"/>
    <property type="match status" value="1"/>
</dbReference>
<feature type="transmembrane region" description="Helical" evidence="6">
    <location>
        <begin position="128"/>
        <end position="157"/>
    </location>
</feature>
<evidence type="ECO:0000256" key="6">
    <source>
        <dbReference type="SAM" id="Phobius"/>
    </source>
</evidence>
<dbReference type="PANTHER" id="PTHR47323:SF3">
    <property type="entry name" value="G-PROTEIN COUPLED RECEPTORS FAMILY 1 PROFILE DOMAIN-CONTAINING PROTEIN"/>
    <property type="match status" value="1"/>
</dbReference>
<proteinExistence type="inferred from homology"/>
<accession>Q9GYH3</accession>
<reference evidence="8 9" key="1">
    <citation type="journal article" date="1998" name="Science">
        <title>Genome sequence of the nematode C. elegans: a platform for investigating biology.</title>
        <authorList>
            <consortium name="The C. elegans sequencing consortium"/>
            <person name="Sulson J.E."/>
            <person name="Waterston R."/>
        </authorList>
    </citation>
    <scope>NUCLEOTIDE SEQUENCE [LARGE SCALE GENOMIC DNA]</scope>
    <source>
        <strain evidence="8 9">Bristol N2</strain>
    </source>
</reference>
<dbReference type="HOGENOM" id="CLU_554588_0_0_1"/>
<evidence type="ECO:0000259" key="7">
    <source>
        <dbReference type="PROSITE" id="PS50262"/>
    </source>
</evidence>
<dbReference type="UCSC" id="K06C4.9">
    <property type="organism name" value="c. elegans"/>
</dbReference>
<dbReference type="RefSeq" id="NP_001343680.1">
    <property type="nucleotide sequence ID" value="NM_001356714.2"/>
</dbReference>
<dbReference type="GO" id="GO:0004930">
    <property type="term" value="F:G protein-coupled receptor activity"/>
    <property type="evidence" value="ECO:0000318"/>
    <property type="project" value="GO_Central"/>
</dbReference>
<dbReference type="CTD" id="259953"/>
<dbReference type="OrthoDB" id="10011262at2759"/>
<feature type="transmembrane region" description="Helical" evidence="6">
    <location>
        <begin position="53"/>
        <end position="76"/>
    </location>
</feature>
<evidence type="ECO:0000256" key="1">
    <source>
        <dbReference type="ARBA" id="ARBA00004370"/>
    </source>
</evidence>
<dbReference type="GO" id="GO:0016020">
    <property type="term" value="C:membrane"/>
    <property type="evidence" value="ECO:0000318"/>
    <property type="project" value="GO_Central"/>
</dbReference>
<feature type="domain" description="G-protein coupled receptors family 1 profile" evidence="7">
    <location>
        <begin position="68"/>
        <end position="335"/>
    </location>
</feature>
<dbReference type="FunCoup" id="Q9GYH3">
    <property type="interactions" value="2"/>
</dbReference>
<dbReference type="PhylomeDB" id="Q9GYH3"/>
<keyword evidence="9" id="KW-1185">Reference proteome</keyword>
<feature type="transmembrane region" description="Helical" evidence="6">
    <location>
        <begin position="315"/>
        <end position="338"/>
    </location>
</feature>
<dbReference type="InterPro" id="IPR017452">
    <property type="entry name" value="GPCR_Rhodpsn_7TM"/>
</dbReference>
<evidence type="ECO:0000256" key="2">
    <source>
        <dbReference type="ARBA" id="ARBA00022692"/>
    </source>
</evidence>
<keyword evidence="2 5" id="KW-0812">Transmembrane</keyword>
<evidence type="ECO:0000313" key="10">
    <source>
        <dbReference type="WormBase" id="K06C4.9"/>
    </source>
</evidence>
<organism evidence="8 9">
    <name type="scientific">Caenorhabditis elegans</name>
    <dbReference type="NCBI Taxonomy" id="6239"/>
    <lineage>
        <taxon>Eukaryota</taxon>
        <taxon>Metazoa</taxon>
        <taxon>Ecdysozoa</taxon>
        <taxon>Nematoda</taxon>
        <taxon>Chromadorea</taxon>
        <taxon>Rhabditida</taxon>
        <taxon>Rhabditina</taxon>
        <taxon>Rhabditomorpha</taxon>
        <taxon>Rhabditoidea</taxon>
        <taxon>Rhabditidae</taxon>
        <taxon>Peloderinae</taxon>
        <taxon>Caenorhabditis</taxon>
    </lineage>
</organism>
<feature type="transmembrane region" description="Helical" evidence="6">
    <location>
        <begin position="178"/>
        <end position="198"/>
    </location>
</feature>
<evidence type="ECO:0000256" key="4">
    <source>
        <dbReference type="ARBA" id="ARBA00023136"/>
    </source>
</evidence>
<gene>
    <name evidence="8 10" type="primary">frpr-12</name>
    <name evidence="8" type="ORF">CELE_K06C4.9</name>
    <name evidence="10" type="ORF">K06C4.9</name>
</gene>
<dbReference type="InterPro" id="IPR000276">
    <property type="entry name" value="GPCR_Rhodpsn"/>
</dbReference>
<dbReference type="AlphaFoldDB" id="Q9GYH3"/>
<dbReference type="STRING" id="6239.K06C4.9.1"/>
<dbReference type="GeneID" id="259953"/>
<dbReference type="SUPFAM" id="SSF81321">
    <property type="entry name" value="Family A G protein-coupled receptor-like"/>
    <property type="match status" value="1"/>
</dbReference>
<keyword evidence="4 6" id="KW-0472">Membrane</keyword>
<feature type="transmembrane region" description="Helical" evidence="6">
    <location>
        <begin position="275"/>
        <end position="295"/>
    </location>
</feature>
<comment type="subcellular location">
    <subcellularLocation>
        <location evidence="1">Membrane</location>
    </subcellularLocation>
</comment>
<dbReference type="InterPro" id="IPR053352">
    <property type="entry name" value="FMRFamide_rcpt"/>
</dbReference>
<dbReference type="WormBase" id="K06C4.9">
    <property type="protein sequence ID" value="CE52371"/>
    <property type="gene ID" value="WBGene00019445"/>
    <property type="gene designation" value="frpr-12"/>
</dbReference>
<evidence type="ECO:0000256" key="3">
    <source>
        <dbReference type="ARBA" id="ARBA00022989"/>
    </source>
</evidence>
<dbReference type="InParanoid" id="Q9GYH3"/>
<dbReference type="AGR" id="WB:WBGene00019445"/>
<keyword evidence="5" id="KW-0807">Transducer</keyword>
<evidence type="ECO:0000313" key="9">
    <source>
        <dbReference type="Proteomes" id="UP000001940"/>
    </source>
</evidence>
<dbReference type="PRINTS" id="PR00237">
    <property type="entry name" value="GPCRRHODOPSN"/>
</dbReference>
<dbReference type="eggNOG" id="KOG3656">
    <property type="taxonomic scope" value="Eukaryota"/>
</dbReference>
<dbReference type="Bgee" id="WBGene00019445">
    <property type="expression patterns" value="Expressed in larva and 1 other cell type or tissue"/>
</dbReference>
<feature type="transmembrane region" description="Helical" evidence="6">
    <location>
        <begin position="88"/>
        <end position="108"/>
    </location>
</feature>
<dbReference type="GO" id="GO:0007165">
    <property type="term" value="P:signal transduction"/>
    <property type="evidence" value="ECO:0000318"/>
    <property type="project" value="GO_Central"/>
</dbReference>
<dbReference type="PROSITE" id="PS50262">
    <property type="entry name" value="G_PROTEIN_RECEP_F1_2"/>
    <property type="match status" value="1"/>
</dbReference>
<keyword evidence="3 6" id="KW-1133">Transmembrane helix</keyword>
<protein>
    <submittedName>
        <fullName evidence="8">G-protein coupled receptors family 1 profile domain-containing protein</fullName>
    </submittedName>
</protein>
<keyword evidence="5 8" id="KW-0675">Receptor</keyword>
<dbReference type="Gene3D" id="1.20.1070.10">
    <property type="entry name" value="Rhodopsin 7-helix transmembrane proteins"/>
    <property type="match status" value="1"/>
</dbReference>
<dbReference type="Proteomes" id="UP000001940">
    <property type="component" value="Chromosome V"/>
</dbReference>
<evidence type="ECO:0000313" key="8">
    <source>
        <dbReference type="EMBL" id="CCD72369.2"/>
    </source>
</evidence>
<sequence>MMVSSVSNSRNSISTTPPIIDYYGRTRFELEYMLPNSTDFPTSNVQSYTLNEVFSMVMLPIILIGLLGNTVSIYVYSRNHMKKNTIGFLLLSLSTIDLIVLVTALPTFGTYKFPFFPGYNKIGSAHTIFSAFCLVYIYPFGCMAKMIGQYIIVLIAVERWFAVCRPLQVQVWCTQKNTIRAMLYIIAISISFNAPRFLEFTADLSTGVVNMGLSHSANNTWYFYLYYGIRSIFFDALIPFAIISVTNIQVIQQLHKSNEERKLLTTQQQKEKRTTTMLLVMVILYATCHFFNTTLKFINMVSKTYAQFRFPVIRVIHHISNLLLVIYSASTVFIYLIFSTKYRKVLSTCVTCGSTEELNTVSSRGKQKTTAFQIKSTSHNGYTSIKSI</sequence>